<dbReference type="InterPro" id="IPR007791">
    <property type="entry name" value="DjlA_N"/>
</dbReference>
<evidence type="ECO:0000259" key="1">
    <source>
        <dbReference type="Pfam" id="PF05099"/>
    </source>
</evidence>
<evidence type="ECO:0000313" key="3">
    <source>
        <dbReference type="Proteomes" id="UP001310248"/>
    </source>
</evidence>
<dbReference type="CDD" id="cd07313">
    <property type="entry name" value="terB_like_2"/>
    <property type="match status" value="1"/>
</dbReference>
<sequence>MLKALKEFLQATLDGSNEAELPNVELAATTLLVQLSQSDNQQSNAESAVILRKIKRLFELDDKEAENLFLQAQTQANQAISVFDFTRHVKELDYQLRYQFTEALWKVAYADGTIDPQEEALIRQVSDLIYLSHSDFLKAKMSAQPA</sequence>
<organism evidence="2 3">
    <name type="scientific">Agarivorans aestuarii</name>
    <dbReference type="NCBI Taxonomy" id="1563703"/>
    <lineage>
        <taxon>Bacteria</taxon>
        <taxon>Pseudomonadati</taxon>
        <taxon>Pseudomonadota</taxon>
        <taxon>Gammaproteobacteria</taxon>
        <taxon>Alteromonadales</taxon>
        <taxon>Alteromonadaceae</taxon>
        <taxon>Agarivorans</taxon>
    </lineage>
</organism>
<dbReference type="RefSeq" id="WP_329775322.1">
    <property type="nucleotide sequence ID" value="NZ_JAYDYW010000007.1"/>
</dbReference>
<dbReference type="Gene3D" id="1.10.3680.10">
    <property type="entry name" value="TerB-like"/>
    <property type="match status" value="1"/>
</dbReference>
<dbReference type="InterPro" id="IPR029024">
    <property type="entry name" value="TerB-like"/>
</dbReference>
<dbReference type="Proteomes" id="UP001310248">
    <property type="component" value="Unassembled WGS sequence"/>
</dbReference>
<feature type="domain" description="Co-chaperone DjlA N-terminal" evidence="1">
    <location>
        <begin position="25"/>
        <end position="140"/>
    </location>
</feature>
<dbReference type="Pfam" id="PF05099">
    <property type="entry name" value="TerB"/>
    <property type="match status" value="1"/>
</dbReference>
<reference evidence="2 3" key="2">
    <citation type="submission" date="2023-12" db="EMBL/GenBank/DDBJ databases">
        <authorList>
            <consortium name="Cladostephus spongiosus"/>
            <person name="Lorente B."/>
            <person name="Cabral C."/>
            <person name="Frias J."/>
            <person name="Faria J."/>
            <person name="Toubarro D."/>
        </authorList>
    </citation>
    <scope>NUCLEOTIDE SEQUENCE [LARGE SCALE GENOMIC DNA]</scope>
    <source>
        <strain evidence="2 3">ZMCS4</strain>
    </source>
</reference>
<accession>A0ABU7G4D0</accession>
<reference evidence="3" key="1">
    <citation type="submission" date="2023-07" db="EMBL/GenBank/DDBJ databases">
        <title>Draft genome sequence of Agarivorans aestuarii strain ZMCS4, a CAZymes producing bacteria isolated from the marine brown algae Clodostephus spongiosus.</title>
        <authorList>
            <person name="Lorente B."/>
            <person name="Cabral C."/>
            <person name="Frias J."/>
            <person name="Faria J."/>
            <person name="Toubarro D."/>
        </authorList>
    </citation>
    <scope>NUCLEOTIDE SEQUENCE [LARGE SCALE GENOMIC DNA]</scope>
    <source>
        <strain evidence="3">ZMCS4</strain>
    </source>
</reference>
<proteinExistence type="predicted"/>
<keyword evidence="3" id="KW-1185">Reference proteome</keyword>
<evidence type="ECO:0000313" key="2">
    <source>
        <dbReference type="EMBL" id="MEE1674150.1"/>
    </source>
</evidence>
<name>A0ABU7G4D0_9ALTE</name>
<gene>
    <name evidence="2" type="ORF">SNR37_003584</name>
</gene>
<dbReference type="SUPFAM" id="SSF158682">
    <property type="entry name" value="TerB-like"/>
    <property type="match status" value="1"/>
</dbReference>
<protein>
    <submittedName>
        <fullName evidence="2">TerB family tellurite resistance protein</fullName>
    </submittedName>
</protein>
<dbReference type="EMBL" id="JAYDYW010000007">
    <property type="protein sequence ID" value="MEE1674150.1"/>
    <property type="molecule type" value="Genomic_DNA"/>
</dbReference>
<comment type="caution">
    <text evidence="2">The sequence shown here is derived from an EMBL/GenBank/DDBJ whole genome shotgun (WGS) entry which is preliminary data.</text>
</comment>